<feature type="compositionally biased region" description="Polar residues" evidence="13">
    <location>
        <begin position="973"/>
        <end position="991"/>
    </location>
</feature>
<comment type="similarity">
    <text evidence="11">Belongs to the sal C2H2-type zinc-finger protein family.</text>
</comment>
<dbReference type="Gene3D" id="3.30.160.60">
    <property type="entry name" value="Classic Zinc Finger"/>
    <property type="match status" value="8"/>
</dbReference>
<feature type="domain" description="C2H2-type" evidence="14">
    <location>
        <begin position="1208"/>
        <end position="1235"/>
    </location>
</feature>
<feature type="compositionally biased region" description="Polar residues" evidence="13">
    <location>
        <begin position="1361"/>
        <end position="1372"/>
    </location>
</feature>
<feature type="region of interest" description="Disordered" evidence="13">
    <location>
        <begin position="1306"/>
        <end position="1396"/>
    </location>
</feature>
<feature type="domain" description="C2H2-type" evidence="14">
    <location>
        <begin position="1422"/>
        <end position="1450"/>
    </location>
</feature>
<dbReference type="FunFam" id="3.30.160.60:FF:000025">
    <property type="entry name" value="Spalt-like transcription factor 1"/>
    <property type="match status" value="1"/>
</dbReference>
<gene>
    <name evidence="15" type="ORF">CHS0354_036966</name>
</gene>
<keyword evidence="16" id="KW-1185">Reference proteome</keyword>
<evidence type="ECO:0000256" key="5">
    <source>
        <dbReference type="ARBA" id="ARBA00022771"/>
    </source>
</evidence>
<feature type="compositionally biased region" description="Low complexity" evidence="13">
    <location>
        <begin position="64"/>
        <end position="73"/>
    </location>
</feature>
<evidence type="ECO:0000313" key="15">
    <source>
        <dbReference type="EMBL" id="KAK3607354.1"/>
    </source>
</evidence>
<dbReference type="GO" id="GO:0048731">
    <property type="term" value="P:system development"/>
    <property type="evidence" value="ECO:0007669"/>
    <property type="project" value="UniProtKB-ARBA"/>
</dbReference>
<keyword evidence="10" id="KW-0539">Nucleus</keyword>
<reference evidence="15" key="1">
    <citation type="journal article" date="2021" name="Genome Biol. Evol.">
        <title>A High-Quality Reference Genome for a Parasitic Bivalve with Doubly Uniparental Inheritance (Bivalvia: Unionida).</title>
        <authorList>
            <person name="Smith C.H."/>
        </authorList>
    </citation>
    <scope>NUCLEOTIDE SEQUENCE</scope>
    <source>
        <strain evidence="15">CHS0354</strain>
    </source>
</reference>
<feature type="region of interest" description="Disordered" evidence="13">
    <location>
        <begin position="469"/>
        <end position="553"/>
    </location>
</feature>
<dbReference type="InterPro" id="IPR036236">
    <property type="entry name" value="Znf_C2H2_sf"/>
</dbReference>
<dbReference type="SMART" id="SM00355">
    <property type="entry name" value="ZnF_C2H2"/>
    <property type="match status" value="10"/>
</dbReference>
<evidence type="ECO:0000256" key="3">
    <source>
        <dbReference type="ARBA" id="ARBA00022723"/>
    </source>
</evidence>
<dbReference type="FunFam" id="3.30.160.60:FF:000708">
    <property type="entry name" value="Sal-like protein 1"/>
    <property type="match status" value="1"/>
</dbReference>
<dbReference type="PANTHER" id="PTHR23233">
    <property type="entry name" value="SAL-LIKE PROTEIN"/>
    <property type="match status" value="1"/>
</dbReference>
<evidence type="ECO:0000256" key="13">
    <source>
        <dbReference type="SAM" id="MobiDB-lite"/>
    </source>
</evidence>
<feature type="domain" description="C2H2-type" evidence="14">
    <location>
        <begin position="390"/>
        <end position="417"/>
    </location>
</feature>
<accession>A0AAE0TCG0</accession>
<evidence type="ECO:0000256" key="2">
    <source>
        <dbReference type="ARBA" id="ARBA00006991"/>
    </source>
</evidence>
<evidence type="ECO:0000313" key="16">
    <source>
        <dbReference type="Proteomes" id="UP001195483"/>
    </source>
</evidence>
<dbReference type="SUPFAM" id="SSF57667">
    <property type="entry name" value="beta-beta-alpha zinc fingers"/>
    <property type="match status" value="5"/>
</dbReference>
<feature type="compositionally biased region" description="Low complexity" evidence="13">
    <location>
        <begin position="306"/>
        <end position="324"/>
    </location>
</feature>
<evidence type="ECO:0000256" key="7">
    <source>
        <dbReference type="ARBA" id="ARBA00023015"/>
    </source>
</evidence>
<comment type="subcellular location">
    <subcellularLocation>
        <location evidence="1">Nucleus</location>
    </subcellularLocation>
</comment>
<feature type="domain" description="C2H2-type" evidence="14">
    <location>
        <begin position="1064"/>
        <end position="1086"/>
    </location>
</feature>
<feature type="compositionally biased region" description="Basic and acidic residues" evidence="13">
    <location>
        <begin position="817"/>
        <end position="830"/>
    </location>
</feature>
<feature type="non-terminal residue" evidence="15">
    <location>
        <position position="1456"/>
    </location>
</feature>
<feature type="region of interest" description="Disordered" evidence="13">
    <location>
        <begin position="306"/>
        <end position="326"/>
    </location>
</feature>
<evidence type="ECO:0000259" key="14">
    <source>
        <dbReference type="PROSITE" id="PS50157"/>
    </source>
</evidence>
<feature type="compositionally biased region" description="Low complexity" evidence="13">
    <location>
        <begin position="1097"/>
        <end position="1106"/>
    </location>
</feature>
<feature type="compositionally biased region" description="Acidic residues" evidence="13">
    <location>
        <begin position="831"/>
        <end position="857"/>
    </location>
</feature>
<protein>
    <recommendedName>
        <fullName evidence="14">C2H2-type domain-containing protein</fullName>
    </recommendedName>
</protein>
<dbReference type="PROSITE" id="PS00028">
    <property type="entry name" value="ZINC_FINGER_C2H2_1"/>
    <property type="match status" value="10"/>
</dbReference>
<reference evidence="15" key="3">
    <citation type="submission" date="2023-05" db="EMBL/GenBank/DDBJ databases">
        <authorList>
            <person name="Smith C.H."/>
        </authorList>
    </citation>
    <scope>NUCLEOTIDE SEQUENCE</scope>
    <source>
        <strain evidence="15">CHS0354</strain>
        <tissue evidence="15">Mantle</tissue>
    </source>
</reference>
<dbReference type="FunFam" id="3.30.160.60:FF:000193">
    <property type="entry name" value="Zinc finger protein 300"/>
    <property type="match status" value="1"/>
</dbReference>
<evidence type="ECO:0000256" key="8">
    <source>
        <dbReference type="ARBA" id="ARBA00023125"/>
    </source>
</evidence>
<keyword evidence="7" id="KW-0805">Transcription regulation</keyword>
<feature type="domain" description="C2H2-type" evidence="14">
    <location>
        <begin position="669"/>
        <end position="696"/>
    </location>
</feature>
<evidence type="ECO:0000256" key="4">
    <source>
        <dbReference type="ARBA" id="ARBA00022737"/>
    </source>
</evidence>
<feature type="compositionally biased region" description="Basic and acidic residues" evidence="13">
    <location>
        <begin position="1343"/>
        <end position="1360"/>
    </location>
</feature>
<feature type="region of interest" description="Disordered" evidence="13">
    <location>
        <begin position="240"/>
        <end position="274"/>
    </location>
</feature>
<dbReference type="GO" id="GO:0008270">
    <property type="term" value="F:zinc ion binding"/>
    <property type="evidence" value="ECO:0007669"/>
    <property type="project" value="UniProtKB-KW"/>
</dbReference>
<feature type="region of interest" description="Disordered" evidence="13">
    <location>
        <begin position="55"/>
        <end position="91"/>
    </location>
</feature>
<dbReference type="EMBL" id="JAEAOA010002168">
    <property type="protein sequence ID" value="KAK3607354.1"/>
    <property type="molecule type" value="Genomic_DNA"/>
</dbReference>
<dbReference type="Pfam" id="PF00096">
    <property type="entry name" value="zf-C2H2"/>
    <property type="match status" value="6"/>
</dbReference>
<evidence type="ECO:0000256" key="9">
    <source>
        <dbReference type="ARBA" id="ARBA00023163"/>
    </source>
</evidence>
<feature type="compositionally biased region" description="Basic and acidic residues" evidence="13">
    <location>
        <begin position="1107"/>
        <end position="1120"/>
    </location>
</feature>
<feature type="compositionally biased region" description="Low complexity" evidence="13">
    <location>
        <begin position="532"/>
        <end position="553"/>
    </location>
</feature>
<reference evidence="15" key="2">
    <citation type="journal article" date="2021" name="Genome Biol. Evol.">
        <title>Developing a high-quality reference genome for a parasitic bivalve with doubly uniparental inheritance (Bivalvia: Unionida).</title>
        <authorList>
            <person name="Smith C.H."/>
        </authorList>
    </citation>
    <scope>NUCLEOTIDE SEQUENCE</scope>
    <source>
        <strain evidence="15">CHS0354</strain>
        <tissue evidence="15">Mantle</tissue>
    </source>
</reference>
<feature type="compositionally biased region" description="Polar residues" evidence="13">
    <location>
        <begin position="1318"/>
        <end position="1328"/>
    </location>
</feature>
<feature type="compositionally biased region" description="Basic and acidic residues" evidence="13">
    <location>
        <begin position="1128"/>
        <end position="1144"/>
    </location>
</feature>
<keyword evidence="8" id="KW-0238">DNA-binding</keyword>
<keyword evidence="4" id="KW-0677">Repeat</keyword>
<feature type="region of interest" description="Disordered" evidence="13">
    <location>
        <begin position="973"/>
        <end position="1007"/>
    </location>
</feature>
<sequence length="1456" mass="159130">EQTESPAEVVDNRTDNVCGNCQQKFMDFQSFLMHKTVCSNKYDNVVIEESGDVQNHSDILNGTSSRSSQISDADSVEAISQNGGSDGEQDFENLDEKNELDEDYGDCGLDDIKDAYNFQDLKSVNSMSNGEIEAEEDTQDSGSVSFQKMKMETNSSQLTPYMLPFANLFHDASLNNLIPGSNNVMLEPLAATKAAVAQFAENNLPSSDLTVLHTTLYNLQQQQIMQLQLIHQLQQQLMKGMTSPTNQTTPTSQDTTSLPVSGEGSLPPSKVTSTPPLAILSEEEKRGDKEAITIATSTAKKDLDMTSLTSSSTSHTPSTTSTFSLQGGIPATLKTSVSSDHNRMPKANDRGPIAAEDPFFKHRCRLCHKVFGSDSALQIHFRSHTGEKPFKCNICGGRFSTRGNLKVHFQRHKSEFPHLEMNPNPVPEYLDKLPPMVMPFPGSILPMSMPSGFIGGMMGLMSSPMPPPPLHFPPISSAGSLLHPSPTLQSKNTSHRHSQQFTKPETISPETKKTKLEPSPVLQPSEASKIGTPTTSSGSSSSTPSSTSTPFSYSASVLSSTASSPSSHLLSALPSRSLPNPMIPITSIPLVSSFPITAPLPSKPSFAPLPPSIPPSSQVAAESVRPSILPAKVIDNDDSLEQFMEIDKSETSKLQQLVDNIEHKMTDPNQCVICHRVLSCKSALQMHYRIHTGERPFKCKICQRSFTTKGNLKTHMGVHRAKPPLRMMHQCPVCHKQFTNLLVLQQHIRSHTGITGLPSAPNITHMNLFSRPLTSWPHHNVTQQHYPDKELDLSMKKTGTQCEEKCDVNGEETIEKNAKEEAKNIANRDEDLSDEDKDDCENNMEDMEDSMAGEDQDYSPSSNEGRTSRDGGPSQTLTKEPNNEDTRDSHLKPMPAKEKEFPRSTSPKYLQEDLNPMSSSYNGLGPLSSYSTSLAALEERVRAIDSSMAHNPLARFHTSPFLYSNSATGMINGDRSMTSPASRTSSESGSDCSARDDISNSSNSALSLGSEGGVGTNFMLGALDLRPHGNDSRTSTTCNICLKTFACRSALDIHYRSHTRERPYKCHICEKAFTTRGNMKQHMLTHKIRDLPSQVFNNNNNDTTPNKNDKSELSDSDSKKGTPSPISVKKEPVTPSQVKKDSTDQAKSSTPSSSPQGNGNSSNHNADSTSPFLRKTFSKHMCQICEKGFSSASALQIHIRTHTGDKPFKCNVCGKAFTTKGNLKVHMGTHMWNNSPSRRGRRMSIESPFIVAQKDNPYFSQGFHPHGPDFYPFQFNPFLNGLPPSKISDLAGYNNGLSQMICRQSSEREMLSPRACSSMPSGSATHGLSNGMGHLSPPQQTNLEKKSPKIDSPKENERPSSTESKIFTSADSGESELDLSIKSSTPSTSRADSINSPVSNVSISGFSHSSSQSSSLGWGWKASCHLCSQTFPTSNALEHHIRIVHSGGDSNKTLVT</sequence>
<feature type="domain" description="C2H2-type" evidence="14">
    <location>
        <begin position="697"/>
        <end position="724"/>
    </location>
</feature>
<feature type="region of interest" description="Disordered" evidence="13">
    <location>
        <begin position="1090"/>
        <end position="1171"/>
    </location>
</feature>
<feature type="compositionally biased region" description="Polar residues" evidence="13">
    <location>
        <begin position="1381"/>
        <end position="1392"/>
    </location>
</feature>
<dbReference type="Proteomes" id="UP001195483">
    <property type="component" value="Unassembled WGS sequence"/>
</dbReference>
<keyword evidence="3" id="KW-0479">Metal-binding</keyword>
<comment type="similarity">
    <text evidence="2">Belongs to the krueppel C2H2-type zinc-finger protein family.</text>
</comment>
<feature type="domain" description="C2H2-type" evidence="14">
    <location>
        <begin position="1036"/>
        <end position="1063"/>
    </location>
</feature>
<dbReference type="InterPro" id="IPR051565">
    <property type="entry name" value="Sal_C2H2-zinc-finger"/>
</dbReference>
<proteinExistence type="inferred from homology"/>
<keyword evidence="6" id="KW-0862">Zinc</keyword>
<dbReference type="GO" id="GO:0005634">
    <property type="term" value="C:nucleus"/>
    <property type="evidence" value="ECO:0007669"/>
    <property type="project" value="UniProtKB-SubCell"/>
</dbReference>
<dbReference type="FunFam" id="3.30.160.60:FF:002027">
    <property type="entry name" value="Blast:Sal-like protein 3"/>
    <property type="match status" value="1"/>
</dbReference>
<feature type="compositionally biased region" description="Polar residues" evidence="13">
    <location>
        <begin position="499"/>
        <end position="509"/>
    </location>
</feature>
<name>A0AAE0TCG0_9BIVA</name>
<feature type="domain" description="C2H2-type" evidence="14">
    <location>
        <begin position="1180"/>
        <end position="1207"/>
    </location>
</feature>
<evidence type="ECO:0000256" key="12">
    <source>
        <dbReference type="PROSITE-ProRule" id="PRU00042"/>
    </source>
</evidence>
<dbReference type="FunFam" id="3.30.160.60:FF:000215">
    <property type="entry name" value="Spalt-like transcription factor 3"/>
    <property type="match status" value="1"/>
</dbReference>
<evidence type="ECO:0000256" key="1">
    <source>
        <dbReference type="ARBA" id="ARBA00004123"/>
    </source>
</evidence>
<evidence type="ECO:0000256" key="6">
    <source>
        <dbReference type="ARBA" id="ARBA00022833"/>
    </source>
</evidence>
<dbReference type="GO" id="GO:0000981">
    <property type="term" value="F:DNA-binding transcription factor activity, RNA polymerase II-specific"/>
    <property type="evidence" value="ECO:0007669"/>
    <property type="project" value="TreeGrafter"/>
</dbReference>
<keyword evidence="9" id="KW-0804">Transcription</keyword>
<feature type="compositionally biased region" description="Low complexity" evidence="13">
    <location>
        <begin position="1145"/>
        <end position="1162"/>
    </location>
</feature>
<evidence type="ECO:0000256" key="10">
    <source>
        <dbReference type="ARBA" id="ARBA00023242"/>
    </source>
</evidence>
<dbReference type="FunFam" id="3.30.160.60:FF:000130">
    <property type="entry name" value="Spalt-like transcription factor 4"/>
    <property type="match status" value="2"/>
</dbReference>
<dbReference type="Pfam" id="PF12874">
    <property type="entry name" value="zf-met"/>
    <property type="match status" value="3"/>
</dbReference>
<feature type="domain" description="C2H2-type" evidence="14">
    <location>
        <begin position="729"/>
        <end position="756"/>
    </location>
</feature>
<dbReference type="InterPro" id="IPR013087">
    <property type="entry name" value="Znf_C2H2_type"/>
</dbReference>
<dbReference type="PROSITE" id="PS50157">
    <property type="entry name" value="ZINC_FINGER_C2H2_2"/>
    <property type="match status" value="10"/>
</dbReference>
<feature type="compositionally biased region" description="Basic and acidic residues" evidence="13">
    <location>
        <begin position="881"/>
        <end position="902"/>
    </location>
</feature>
<dbReference type="GO" id="GO:0000978">
    <property type="term" value="F:RNA polymerase II cis-regulatory region sequence-specific DNA binding"/>
    <property type="evidence" value="ECO:0007669"/>
    <property type="project" value="TreeGrafter"/>
</dbReference>
<dbReference type="PANTHER" id="PTHR23233:SF84">
    <property type="entry name" value="FI23031P1"/>
    <property type="match status" value="1"/>
</dbReference>
<feature type="region of interest" description="Disordered" evidence="13">
    <location>
        <begin position="817"/>
        <end position="924"/>
    </location>
</feature>
<feature type="compositionally biased region" description="Low complexity" evidence="13">
    <location>
        <begin position="240"/>
        <end position="257"/>
    </location>
</feature>
<feature type="domain" description="C2H2-type" evidence="14">
    <location>
        <begin position="362"/>
        <end position="389"/>
    </location>
</feature>
<evidence type="ECO:0000256" key="11">
    <source>
        <dbReference type="ARBA" id="ARBA00038474"/>
    </source>
</evidence>
<organism evidence="15 16">
    <name type="scientific">Potamilus streckersoni</name>
    <dbReference type="NCBI Taxonomy" id="2493646"/>
    <lineage>
        <taxon>Eukaryota</taxon>
        <taxon>Metazoa</taxon>
        <taxon>Spiralia</taxon>
        <taxon>Lophotrochozoa</taxon>
        <taxon>Mollusca</taxon>
        <taxon>Bivalvia</taxon>
        <taxon>Autobranchia</taxon>
        <taxon>Heteroconchia</taxon>
        <taxon>Palaeoheterodonta</taxon>
        <taxon>Unionida</taxon>
        <taxon>Unionoidea</taxon>
        <taxon>Unionidae</taxon>
        <taxon>Ambleminae</taxon>
        <taxon>Lampsilini</taxon>
        <taxon>Potamilus</taxon>
    </lineage>
</organism>
<keyword evidence="5 12" id="KW-0863">Zinc-finger</keyword>
<comment type="caution">
    <text evidence="15">The sequence shown here is derived from an EMBL/GenBank/DDBJ whole genome shotgun (WGS) entry which is preliminary data.</text>
</comment>